<dbReference type="InterPro" id="IPR014721">
    <property type="entry name" value="Ribsml_uS5_D2-typ_fold_subgr"/>
</dbReference>
<evidence type="ECO:0000259" key="7">
    <source>
        <dbReference type="Pfam" id="PF09239"/>
    </source>
</evidence>
<evidence type="ECO:0000256" key="2">
    <source>
        <dbReference type="ARBA" id="ARBA00022840"/>
    </source>
</evidence>
<dbReference type="PANTHER" id="PTHR48444">
    <property type="entry name" value="DNA TOPOISOMERASE 6 SUBUNIT B"/>
    <property type="match status" value="1"/>
</dbReference>
<dbReference type="Pfam" id="PF13589">
    <property type="entry name" value="HATPase_c_3"/>
    <property type="match status" value="1"/>
</dbReference>
<accession>A0A397WM24</accession>
<dbReference type="Gene3D" id="1.10.8.50">
    <property type="match status" value="1"/>
</dbReference>
<dbReference type="GO" id="GO:0005524">
    <property type="term" value="F:ATP binding"/>
    <property type="evidence" value="ECO:0007669"/>
    <property type="project" value="UniProtKB-UniRule"/>
</dbReference>
<proteinExistence type="inferred from homology"/>
<dbReference type="NCBIfam" id="NF003218">
    <property type="entry name" value="PRK04184.1"/>
    <property type="match status" value="1"/>
</dbReference>
<comment type="catalytic activity">
    <reaction evidence="6">
        <text>ATP-dependent breakage, passage and rejoining of double-stranded DNA.</text>
        <dbReference type="EC" id="5.6.2.2"/>
    </reaction>
</comment>
<keyword evidence="2 6" id="KW-0067">ATP-binding</keyword>
<dbReference type="Gene3D" id="3.30.565.10">
    <property type="entry name" value="Histidine kinase-like ATPase, C-terminal domain"/>
    <property type="match status" value="1"/>
</dbReference>
<dbReference type="GO" id="GO:0006260">
    <property type="term" value="P:DNA replication"/>
    <property type="evidence" value="ECO:0007669"/>
    <property type="project" value="UniProtKB-UniRule"/>
</dbReference>
<evidence type="ECO:0000256" key="5">
    <source>
        <dbReference type="ARBA" id="ARBA00023235"/>
    </source>
</evidence>
<dbReference type="GO" id="GO:0003677">
    <property type="term" value="F:DNA binding"/>
    <property type="evidence" value="ECO:0007669"/>
    <property type="project" value="UniProtKB-UniRule"/>
</dbReference>
<dbReference type="GO" id="GO:0006265">
    <property type="term" value="P:DNA topological change"/>
    <property type="evidence" value="ECO:0007669"/>
    <property type="project" value="UniProtKB-UniRule"/>
</dbReference>
<dbReference type="CDD" id="cd00823">
    <property type="entry name" value="TopoIIB_Trans"/>
    <property type="match status" value="1"/>
</dbReference>
<reference evidence="8 9" key="1">
    <citation type="journal article" date="2018" name="Syst. Appl. Microbiol.">
        <title>A new symbiotic nanoarchaeote (Candidatus Nanoclepta minutus) and its host (Zestosphaera tikiterensis gen. nov., sp. nov.) from a New Zealand hot spring.</title>
        <authorList>
            <person name="St John E."/>
            <person name="Liu Y."/>
            <person name="Podar M."/>
            <person name="Stott M.B."/>
            <person name="Meneghin J."/>
            <person name="Chen Z."/>
            <person name="Lagutin K."/>
            <person name="Mitchell K."/>
            <person name="Reysenbach A.L."/>
        </authorList>
    </citation>
    <scope>NUCLEOTIDE SEQUENCE [LARGE SCALE GENOMIC DNA]</scope>
    <source>
        <strain evidence="8">NZ3</strain>
    </source>
</reference>
<dbReference type="InterPro" id="IPR005734">
    <property type="entry name" value="TopoVI_B"/>
</dbReference>
<feature type="binding site" evidence="6">
    <location>
        <position position="432"/>
    </location>
    <ligand>
        <name>ATP</name>
        <dbReference type="ChEBI" id="CHEBI:30616"/>
    </ligand>
</feature>
<comment type="caution">
    <text evidence="8">The sequence shown here is derived from an EMBL/GenBank/DDBJ whole genome shotgun (WGS) entry which is preliminary data.</text>
</comment>
<sequence length="579" mass="66726">MSDDNPKEYTELYKKFKRVSIAEFFEKNRHLLGFDSLRKALLISVKELVDNSLDACEEARVLPDIYVEIIRMSKDVFKVVVEDNGPGIPYEKVPEIYGSFLFGTKFHRYVCTRGKQGIGASAITLYSQLTTRRPIEVITKTPDSDKAIKHKIKINVKDNTPLVEERKYISWNKKSGTSVTVYIKSQYVKGRQSVDEYIELTALANPHARITYINPDGEMFEYKRISNIVPELKEIRPHPHGIEIGSFERMLKDTKYSNIKRFLMKEFYGIGNKTALEILRKAGLSEDTDPRKLSFDEIEKLYEVLQEAKVKAIPSKYITTMGKDNIIRSLTYLYDPDFVTAYVRRPAVYKGNSFIVEVGVAYGGRIDEFKIIRYANRVPLLYKSGECAITNAIEGINLKNYGLTLEEGKVKDPLIIMVHIASVWIPFTSESKEAIAPYPEIIREIELGVKKVLRELEIFLNKKKSLESIGEKYKTLYGYGMELSKYLGDLLEISESSVREKVIKRIREELTTDIEEIIKGIREVRRLIREGKIDSAKAFIRKLLKDVIETKVMSKEELDALIENVIKKFEEKKLLEIEK</sequence>
<dbReference type="PANTHER" id="PTHR48444:SF1">
    <property type="entry name" value="DNA TOPOISOMERASE 6 SUBUNIT B"/>
    <property type="match status" value="1"/>
</dbReference>
<dbReference type="NCBIfam" id="TIGR01052">
    <property type="entry name" value="top6b"/>
    <property type="match status" value="1"/>
</dbReference>
<evidence type="ECO:0000256" key="6">
    <source>
        <dbReference type="HAMAP-Rule" id="MF_00322"/>
    </source>
</evidence>
<evidence type="ECO:0000256" key="4">
    <source>
        <dbReference type="ARBA" id="ARBA00023125"/>
    </source>
</evidence>
<protein>
    <recommendedName>
        <fullName evidence="6">Type 2 DNA topoisomerase 6 subunit B</fullName>
        <ecNumber evidence="6">5.6.2.2</ecNumber>
    </recommendedName>
    <alternativeName>
        <fullName evidence="6">Type II DNA topoisomerase VI subunit B</fullName>
        <shortName evidence="6">TopoVI-B</shortName>
    </alternativeName>
</protein>
<keyword evidence="1 6" id="KW-0547">Nucleotide-binding</keyword>
<evidence type="ECO:0000313" key="9">
    <source>
        <dbReference type="Proteomes" id="UP000266622"/>
    </source>
</evidence>
<keyword evidence="4 6" id="KW-0238">DNA-binding</keyword>
<evidence type="ECO:0000313" key="8">
    <source>
        <dbReference type="EMBL" id="RIB35100.1"/>
    </source>
</evidence>
<gene>
    <name evidence="6" type="primary">top6B</name>
    <name evidence="8" type="ORF">BXU00_03140</name>
</gene>
<comment type="similarity">
    <text evidence="6">Belongs to the TOP6B family.</text>
</comment>
<dbReference type="EC" id="5.6.2.2" evidence="6"/>
<comment type="function">
    <text evidence="6">Relaxes both positive and negative superturns and exhibits a strong decatenase activity.</text>
</comment>
<dbReference type="SUPFAM" id="SSF55874">
    <property type="entry name" value="ATPase domain of HSP90 chaperone/DNA topoisomerase II/histidine kinase"/>
    <property type="match status" value="1"/>
</dbReference>
<keyword evidence="5 6" id="KW-0413">Isomerase</keyword>
<dbReference type="Gene3D" id="3.30.230.10">
    <property type="match status" value="1"/>
</dbReference>
<feature type="binding site" evidence="6">
    <location>
        <begin position="114"/>
        <end position="121"/>
    </location>
    <ligand>
        <name>ATP</name>
        <dbReference type="ChEBI" id="CHEBI:30616"/>
    </ligand>
</feature>
<comment type="subunit">
    <text evidence="6">Homodimer. Heterotetramer of two Top6A and two Top6B chains.</text>
</comment>
<evidence type="ECO:0000256" key="1">
    <source>
        <dbReference type="ARBA" id="ARBA00022741"/>
    </source>
</evidence>
<dbReference type="Pfam" id="PF09239">
    <property type="entry name" value="Topo-VIb_trans"/>
    <property type="match status" value="1"/>
</dbReference>
<evidence type="ECO:0000256" key="3">
    <source>
        <dbReference type="ARBA" id="ARBA00023029"/>
    </source>
</evidence>
<feature type="binding site" evidence="6">
    <location>
        <begin position="104"/>
        <end position="105"/>
    </location>
    <ligand>
        <name>ATP</name>
        <dbReference type="ChEBI" id="CHEBI:30616"/>
    </ligand>
</feature>
<feature type="domain" description="DNA topoisomerase VI subunit B transducer" evidence="7">
    <location>
        <begin position="315"/>
        <end position="468"/>
    </location>
</feature>
<dbReference type="InterPro" id="IPR036890">
    <property type="entry name" value="HATPase_C_sf"/>
</dbReference>
<dbReference type="InterPro" id="IPR020568">
    <property type="entry name" value="Ribosomal_Su5_D2-typ_SF"/>
</dbReference>
<feature type="binding site" evidence="6">
    <location>
        <position position="51"/>
    </location>
    <ligand>
        <name>ATP</name>
        <dbReference type="ChEBI" id="CHEBI:30616"/>
    </ligand>
</feature>
<dbReference type="SUPFAM" id="SSF54211">
    <property type="entry name" value="Ribosomal protein S5 domain 2-like"/>
    <property type="match status" value="1"/>
</dbReference>
<dbReference type="InterPro" id="IPR015320">
    <property type="entry name" value="TopoVI_B_transducer"/>
</dbReference>
<dbReference type="SUPFAM" id="SSF46946">
    <property type="entry name" value="S13-like H2TH domain"/>
    <property type="match status" value="1"/>
</dbReference>
<dbReference type="GO" id="GO:0003918">
    <property type="term" value="F:DNA topoisomerase type II (double strand cut, ATP-hydrolyzing) activity"/>
    <property type="evidence" value="ECO:0007669"/>
    <property type="project" value="UniProtKB-UniRule"/>
</dbReference>
<name>A0A397WM24_9ARCH</name>
<organism evidence="8 9">
    <name type="scientific">Candidatus Nanoclepta minutus</name>
    <dbReference type="NCBI Taxonomy" id="1940235"/>
    <lineage>
        <taxon>Archaea</taxon>
        <taxon>Nanobdellota</taxon>
        <taxon>Candidatus Nanoclepta</taxon>
    </lineage>
</organism>
<dbReference type="PIRSF" id="PIRSF006553">
    <property type="entry name" value="TopoVI_B"/>
    <property type="match status" value="1"/>
</dbReference>
<dbReference type="EMBL" id="MWMI01000006">
    <property type="protein sequence ID" value="RIB35100.1"/>
    <property type="molecule type" value="Genomic_DNA"/>
</dbReference>
<dbReference type="InterPro" id="IPR010979">
    <property type="entry name" value="Ribosomal_uS13-like_H2TH"/>
</dbReference>
<dbReference type="Proteomes" id="UP000266622">
    <property type="component" value="Unassembled WGS sequence"/>
</dbReference>
<feature type="binding site" evidence="6">
    <location>
        <position position="83"/>
    </location>
    <ligand>
        <name>ATP</name>
        <dbReference type="ChEBI" id="CHEBI:30616"/>
    </ligand>
</feature>
<dbReference type="AlphaFoldDB" id="A0A397WM24"/>
<dbReference type="HAMAP" id="MF_00322">
    <property type="entry name" value="Top6B"/>
    <property type="match status" value="1"/>
</dbReference>
<keyword evidence="3 6" id="KW-0799">Topoisomerase</keyword>